<dbReference type="AlphaFoldDB" id="A0A3N0VKV2"/>
<keyword evidence="2" id="KW-0808">Transferase</keyword>
<dbReference type="InterPro" id="IPR029063">
    <property type="entry name" value="SAM-dependent_MTases_sf"/>
</dbReference>
<accession>A0A3N0VKV2</accession>
<sequence length="326" mass="36095">MLQIATYNFKAILEGCLSLVPGGKRLFRRGTRGSESARYCYSVWLRHVVRTQMYRKVPLDGVVVELGPGDSLGMGLAALLSGARQYIAVDVVSHASAIHNLAVFDELVRLFSERAAIPDGQEFPLIKPDLDDYAFPEEILDQQCLARSLAAERLAAIRASLLGEGPEVGEPLVRYVDPNTAEALIEANSVDWVFSQAVLEHVDDLIGTYGACHAWLKPGAITSHDVDFKSHGTSRVWNGHWAYPDLVWRLLRGRRPYLLNREPCAVHLQGMADAGFEILSVERVRKPSQLRRAQLARRFRSIGDDDLTTASAFVVARKPAGDKLGH</sequence>
<dbReference type="InterPro" id="IPR013216">
    <property type="entry name" value="Methyltransf_11"/>
</dbReference>
<dbReference type="EMBL" id="RJVO01000001">
    <property type="protein sequence ID" value="ROH93399.1"/>
    <property type="molecule type" value="Genomic_DNA"/>
</dbReference>
<proteinExistence type="predicted"/>
<dbReference type="GO" id="GO:0032259">
    <property type="term" value="P:methylation"/>
    <property type="evidence" value="ECO:0007669"/>
    <property type="project" value="UniProtKB-KW"/>
</dbReference>
<evidence type="ECO:0000313" key="3">
    <source>
        <dbReference type="Proteomes" id="UP000282106"/>
    </source>
</evidence>
<keyword evidence="2" id="KW-0489">Methyltransferase</keyword>
<reference evidence="2 3" key="1">
    <citation type="submission" date="2018-10" db="EMBL/GenBank/DDBJ databases">
        <authorList>
            <person name="Chen W.-M."/>
        </authorList>
    </citation>
    <scope>NUCLEOTIDE SEQUENCE [LARGE SCALE GENOMIC DNA]</scope>
    <source>
        <strain evidence="2 3">THS-13</strain>
    </source>
</reference>
<dbReference type="GO" id="GO:0008757">
    <property type="term" value="F:S-adenosylmethionine-dependent methyltransferase activity"/>
    <property type="evidence" value="ECO:0007669"/>
    <property type="project" value="InterPro"/>
</dbReference>
<keyword evidence="3" id="KW-1185">Reference proteome</keyword>
<protein>
    <submittedName>
        <fullName evidence="2">Methyltransferase domain-containing protein</fullName>
    </submittedName>
</protein>
<dbReference type="InParanoid" id="A0A3N0VKV2"/>
<dbReference type="Gene3D" id="3.40.50.150">
    <property type="entry name" value="Vaccinia Virus protein VP39"/>
    <property type="match status" value="1"/>
</dbReference>
<gene>
    <name evidence="2" type="ORF">ED208_02450</name>
</gene>
<evidence type="ECO:0000259" key="1">
    <source>
        <dbReference type="Pfam" id="PF08241"/>
    </source>
</evidence>
<name>A0A3N0VKV2_9GAMM</name>
<dbReference type="Pfam" id="PF08241">
    <property type="entry name" value="Methyltransf_11"/>
    <property type="match status" value="1"/>
</dbReference>
<feature type="domain" description="Methyltransferase type 11" evidence="1">
    <location>
        <begin position="168"/>
        <end position="221"/>
    </location>
</feature>
<comment type="caution">
    <text evidence="2">The sequence shown here is derived from an EMBL/GenBank/DDBJ whole genome shotgun (WGS) entry which is preliminary data.</text>
</comment>
<dbReference type="SUPFAM" id="SSF53335">
    <property type="entry name" value="S-adenosyl-L-methionine-dependent methyltransferases"/>
    <property type="match status" value="1"/>
</dbReference>
<dbReference type="RefSeq" id="WP_123210254.1">
    <property type="nucleotide sequence ID" value="NZ_RJVO01000001.1"/>
</dbReference>
<organism evidence="2 3">
    <name type="scientific">Stagnimonas aquatica</name>
    <dbReference type="NCBI Taxonomy" id="2689987"/>
    <lineage>
        <taxon>Bacteria</taxon>
        <taxon>Pseudomonadati</taxon>
        <taxon>Pseudomonadota</taxon>
        <taxon>Gammaproteobacteria</taxon>
        <taxon>Nevskiales</taxon>
        <taxon>Nevskiaceae</taxon>
        <taxon>Stagnimonas</taxon>
    </lineage>
</organism>
<evidence type="ECO:0000313" key="2">
    <source>
        <dbReference type="EMBL" id="ROH93399.1"/>
    </source>
</evidence>
<dbReference type="Proteomes" id="UP000282106">
    <property type="component" value="Unassembled WGS sequence"/>
</dbReference>